<dbReference type="OrthoDB" id="9795355at2"/>
<dbReference type="GO" id="GO:0005975">
    <property type="term" value="P:carbohydrate metabolic process"/>
    <property type="evidence" value="ECO:0007669"/>
    <property type="project" value="InterPro"/>
</dbReference>
<dbReference type="PANTHER" id="PTHR11122:SF13">
    <property type="entry name" value="GLUCOSE-6-PHOSPHATE 1-EPIMERASE"/>
    <property type="match status" value="1"/>
</dbReference>
<dbReference type="SUPFAM" id="SSF74650">
    <property type="entry name" value="Galactose mutarotase-like"/>
    <property type="match status" value="1"/>
</dbReference>
<organism evidence="1 2">
    <name type="scientific">Sphingomonas palmae</name>
    <dbReference type="NCBI Taxonomy" id="1855283"/>
    <lineage>
        <taxon>Bacteria</taxon>
        <taxon>Pseudomonadati</taxon>
        <taxon>Pseudomonadota</taxon>
        <taxon>Alphaproteobacteria</taxon>
        <taxon>Sphingomonadales</taxon>
        <taxon>Sphingomonadaceae</taxon>
        <taxon>Sphingomonas</taxon>
    </lineage>
</organism>
<dbReference type="CDD" id="cd09024">
    <property type="entry name" value="Aldose_epim_lacX"/>
    <property type="match status" value="1"/>
</dbReference>
<dbReference type="GO" id="GO:0030246">
    <property type="term" value="F:carbohydrate binding"/>
    <property type="evidence" value="ECO:0007669"/>
    <property type="project" value="InterPro"/>
</dbReference>
<dbReference type="RefSeq" id="WP_093006446.1">
    <property type="nucleotide sequence ID" value="NZ_FNZZ01000004.1"/>
</dbReference>
<dbReference type="InterPro" id="IPR037481">
    <property type="entry name" value="LacX"/>
</dbReference>
<dbReference type="Pfam" id="PF01263">
    <property type="entry name" value="Aldose_epim"/>
    <property type="match status" value="1"/>
</dbReference>
<dbReference type="InterPro" id="IPR014718">
    <property type="entry name" value="GH-type_carb-bd"/>
</dbReference>
<dbReference type="Gene3D" id="2.70.98.10">
    <property type="match status" value="1"/>
</dbReference>
<proteinExistence type="predicted"/>
<dbReference type="PANTHER" id="PTHR11122">
    <property type="entry name" value="APOSPORY-ASSOCIATED PROTEIN C-RELATED"/>
    <property type="match status" value="1"/>
</dbReference>
<protein>
    <submittedName>
        <fullName evidence="1">Galactose mutarotase</fullName>
    </submittedName>
</protein>
<name>A0A1H7RS11_9SPHN</name>
<dbReference type="InterPro" id="IPR011013">
    <property type="entry name" value="Gal_mutarotase_sf_dom"/>
</dbReference>
<sequence length="299" mass="32589">MSEPNPAADDGWLRIASDRLSAAINPHGAELSSIKDGDGCELMTDADPRWWTGRAPLLFPVVGKLAGEVIRVDGQVYSMKQHGFARRRDFGVVSHESSCVVFALSDDAETRASYPFAFELEAAFTIAGATLELAITLRNPGDAPLPASFGFHPAFAWPLPYGEPRADHRITFATEEPDTLRVLNADGQITAEHRASPLDGRTLHLTDALFERDALIWDHVHSQSVRYGGERGPALEIAFPDTPMLGVWTKPGAPFVCVEPWHGIADPVDYTGEFRDKPGVFEVAPGGEKRITMSVTLCP</sequence>
<dbReference type="STRING" id="1855283.SAMN05216382_2331"/>
<dbReference type="Proteomes" id="UP000199214">
    <property type="component" value="Unassembled WGS sequence"/>
</dbReference>
<dbReference type="GO" id="GO:0016853">
    <property type="term" value="F:isomerase activity"/>
    <property type="evidence" value="ECO:0007669"/>
    <property type="project" value="InterPro"/>
</dbReference>
<keyword evidence="2" id="KW-1185">Reference proteome</keyword>
<evidence type="ECO:0000313" key="2">
    <source>
        <dbReference type="Proteomes" id="UP000199214"/>
    </source>
</evidence>
<dbReference type="EMBL" id="FNZZ01000004">
    <property type="protein sequence ID" value="SEL62779.1"/>
    <property type="molecule type" value="Genomic_DNA"/>
</dbReference>
<dbReference type="InterPro" id="IPR008183">
    <property type="entry name" value="Aldose_1/G6P_1-epimerase"/>
</dbReference>
<accession>A0A1H7RS11</accession>
<reference evidence="2" key="1">
    <citation type="submission" date="2016-10" db="EMBL/GenBank/DDBJ databases">
        <authorList>
            <person name="Varghese N."/>
            <person name="Submissions S."/>
        </authorList>
    </citation>
    <scope>NUCLEOTIDE SEQUENCE [LARGE SCALE GENOMIC DNA]</scope>
    <source>
        <strain evidence="2">JS21-1</strain>
    </source>
</reference>
<evidence type="ECO:0000313" key="1">
    <source>
        <dbReference type="EMBL" id="SEL62779.1"/>
    </source>
</evidence>
<gene>
    <name evidence="1" type="ORF">SAMN05216382_2331</name>
</gene>
<dbReference type="AlphaFoldDB" id="A0A1H7RS11"/>